<keyword evidence="1" id="KW-0812">Transmembrane</keyword>
<keyword evidence="3" id="KW-1185">Reference proteome</keyword>
<accession>Q74MK5</accession>
<organism evidence="2 3">
    <name type="scientific">Nanoarchaeum equitans (strain Kin4-M)</name>
    <dbReference type="NCBI Taxonomy" id="228908"/>
    <lineage>
        <taxon>Archaea</taxon>
        <taxon>Nanobdellota</taxon>
        <taxon>Candidatus Nanoarchaeia</taxon>
        <taxon>Nanoarchaeales</taxon>
        <taxon>Nanoarchaeaceae</taxon>
        <taxon>Nanoarchaeum</taxon>
    </lineage>
</organism>
<dbReference type="AlphaFoldDB" id="Q74MK5"/>
<feature type="transmembrane region" description="Helical" evidence="1">
    <location>
        <begin position="12"/>
        <end position="29"/>
    </location>
</feature>
<dbReference type="HOGENOM" id="CLU_2230437_0_0_2"/>
<protein>
    <submittedName>
        <fullName evidence="2">NEQ116</fullName>
    </submittedName>
</protein>
<dbReference type="BioCyc" id="NEQU228908:GJB6-124-MONOMER"/>
<dbReference type="EMBL" id="AE017199">
    <property type="protein sequence ID" value="AAR38971.1"/>
    <property type="molecule type" value="Genomic_DNA"/>
</dbReference>
<dbReference type="STRING" id="228908.NEQ116"/>
<evidence type="ECO:0000313" key="3">
    <source>
        <dbReference type="Proteomes" id="UP000000578"/>
    </source>
</evidence>
<gene>
    <name evidence="2" type="ordered locus">NEQ116</name>
</gene>
<keyword evidence="1" id="KW-0472">Membrane</keyword>
<dbReference type="KEGG" id="neq:NEQ116"/>
<dbReference type="Proteomes" id="UP000000578">
    <property type="component" value="Chromosome"/>
</dbReference>
<keyword evidence="1" id="KW-1133">Transmembrane helix</keyword>
<proteinExistence type="predicted"/>
<name>Q74MK5_NANEQ</name>
<sequence>MFLFPKMKCDSYCAFWIIFIVSIIVWNLAPFYKGLLTFISIIVTLLLIIRLFYWKKVKQIIKLYQMQAKLSKALKEGKINMEDLAKELDLSIMDELLKDLMRKKK</sequence>
<feature type="transmembrane region" description="Helical" evidence="1">
    <location>
        <begin position="35"/>
        <end position="53"/>
    </location>
</feature>
<reference evidence="2 3" key="1">
    <citation type="journal article" date="2003" name="Proc. Natl. Acad. Sci. U.S.A.">
        <title>The genome of Nanoarchaeum equitans: insights into early archaeal evolution and derived parasitism.</title>
        <authorList>
            <person name="Waters E."/>
            <person name="Hohn M.J."/>
            <person name="Ahel I."/>
            <person name="Graham D.E."/>
            <person name="Adams M.D."/>
            <person name="Barnstead M."/>
            <person name="Beeson K.Y."/>
            <person name="Bibbs L."/>
            <person name="Bolanos R."/>
            <person name="Keller M."/>
            <person name="Kretz K."/>
            <person name="Lin X."/>
            <person name="Mathur E."/>
            <person name="Ni J."/>
            <person name="Podar M."/>
            <person name="Richardson T."/>
            <person name="Sutton G.G."/>
            <person name="Simon M."/>
            <person name="Soll D."/>
            <person name="Stetter K.O."/>
            <person name="Short J.M."/>
            <person name="Noordewier M."/>
        </authorList>
    </citation>
    <scope>NUCLEOTIDE SEQUENCE [LARGE SCALE GENOMIC DNA]</scope>
    <source>
        <strain evidence="2 3">Kin4-M</strain>
    </source>
</reference>
<evidence type="ECO:0000313" key="2">
    <source>
        <dbReference type="EMBL" id="AAR38971.1"/>
    </source>
</evidence>
<dbReference type="EnsemblBacteria" id="AAR38971">
    <property type="protein sequence ID" value="AAR38971"/>
    <property type="gene ID" value="NEQ116"/>
</dbReference>
<evidence type="ECO:0000256" key="1">
    <source>
        <dbReference type="SAM" id="Phobius"/>
    </source>
</evidence>